<evidence type="ECO:0000259" key="3">
    <source>
        <dbReference type="Pfam" id="PF25137"/>
    </source>
</evidence>
<proteinExistence type="predicted"/>
<reference evidence="4 5" key="1">
    <citation type="submission" date="2024-04" db="EMBL/GenBank/DDBJ databases">
        <title>Human intestinal bacterial collection.</title>
        <authorList>
            <person name="Pauvert C."/>
            <person name="Hitch T.C.A."/>
            <person name="Clavel T."/>
        </authorList>
    </citation>
    <scope>NUCLEOTIDE SEQUENCE [LARGE SCALE GENOMIC DNA]</scope>
    <source>
        <strain evidence="4 5">CLA-AA-H161</strain>
    </source>
</reference>
<evidence type="ECO:0000259" key="2">
    <source>
        <dbReference type="Pfam" id="PF00465"/>
    </source>
</evidence>
<dbReference type="PANTHER" id="PTHR11496">
    <property type="entry name" value="ALCOHOL DEHYDROGENASE"/>
    <property type="match status" value="1"/>
</dbReference>
<feature type="domain" description="Alcohol dehydrogenase iron-type/glycerol dehydrogenase GldA" evidence="2">
    <location>
        <begin position="9"/>
        <end position="180"/>
    </location>
</feature>
<dbReference type="RefSeq" id="WP_021924355.1">
    <property type="nucleotide sequence ID" value="NZ_JAOQJM010000014.1"/>
</dbReference>
<dbReference type="PANTHER" id="PTHR11496:SF104">
    <property type="entry name" value="3-DEOXY-ALPHA-D-MANNO-OCTULOSONATE 8-OXIDASE"/>
    <property type="match status" value="1"/>
</dbReference>
<sequence>MYNFNFYMPTKVLFGPGKLSELHSEQLPGKKALIAIGGQSVKKYGYLETLEKELDTAGIEHVLFEGIRPNPTDINVMDGAKAVRENGCDFVIALGGGSIMDCTKCIALMAANDGNIWDYSLSASGGKKTPAHPALPIVCITTSAGTASEVDIASVITNDETQEKTGIFFPSMFPTLSVVDSNLMMSVPAKLTAYQGMDAFFHASETVVNINHHPMAEMFALKTIEYVAKYLPRAVKDGNDKEARAYMALANTFAGYYMMCTSAHTMEHVMGSFHDNLIHGAGLIEIAHAYYDFFAEKKASEENMIKMAAAMGVANPTSGKDFIAALDKLISEVGCSDLKMSDDGITKEELQLYPAKVHEVLGGDITADPLPLSDDDYLTIFENAWR</sequence>
<organism evidence="4 5">
    <name type="scientific">Blautia acetigignens</name>
    <dbReference type="NCBI Taxonomy" id="2981783"/>
    <lineage>
        <taxon>Bacteria</taxon>
        <taxon>Bacillati</taxon>
        <taxon>Bacillota</taxon>
        <taxon>Clostridia</taxon>
        <taxon>Lachnospirales</taxon>
        <taxon>Lachnospiraceae</taxon>
        <taxon>Blautia</taxon>
    </lineage>
</organism>
<gene>
    <name evidence="4" type="ORF">AAAX94_19810</name>
</gene>
<dbReference type="EMBL" id="JBBNFW010000210">
    <property type="protein sequence ID" value="MEQ2415241.1"/>
    <property type="molecule type" value="Genomic_DNA"/>
</dbReference>
<comment type="caution">
    <text evidence="4">The sequence shown here is derived from an EMBL/GenBank/DDBJ whole genome shotgun (WGS) entry which is preliminary data.</text>
</comment>
<dbReference type="InterPro" id="IPR039697">
    <property type="entry name" value="Alcohol_dehydrogenase_Fe"/>
</dbReference>
<dbReference type="Pfam" id="PF25137">
    <property type="entry name" value="ADH_Fe_C"/>
    <property type="match status" value="1"/>
</dbReference>
<dbReference type="InterPro" id="IPR001670">
    <property type="entry name" value="ADH_Fe/GldA"/>
</dbReference>
<dbReference type="SUPFAM" id="SSF56796">
    <property type="entry name" value="Dehydroquinate synthase-like"/>
    <property type="match status" value="1"/>
</dbReference>
<protein>
    <submittedName>
        <fullName evidence="4">Iron-containing alcohol dehydrogenase</fullName>
    </submittedName>
</protein>
<dbReference type="CDD" id="cd08185">
    <property type="entry name" value="Fe-ADH-like"/>
    <property type="match status" value="1"/>
</dbReference>
<dbReference type="Gene3D" id="1.20.1090.10">
    <property type="entry name" value="Dehydroquinate synthase-like - alpha domain"/>
    <property type="match status" value="1"/>
</dbReference>
<dbReference type="Pfam" id="PF00465">
    <property type="entry name" value="Fe-ADH"/>
    <property type="match status" value="1"/>
</dbReference>
<evidence type="ECO:0000313" key="4">
    <source>
        <dbReference type="EMBL" id="MEQ2415241.1"/>
    </source>
</evidence>
<feature type="domain" description="Fe-containing alcohol dehydrogenase-like C-terminal" evidence="3">
    <location>
        <begin position="192"/>
        <end position="383"/>
    </location>
</feature>
<evidence type="ECO:0000256" key="1">
    <source>
        <dbReference type="ARBA" id="ARBA00023002"/>
    </source>
</evidence>
<keyword evidence="1" id="KW-0560">Oxidoreductase</keyword>
<dbReference type="Gene3D" id="3.40.50.1970">
    <property type="match status" value="1"/>
</dbReference>
<accession>A0ABV1CU67</accession>
<dbReference type="Proteomes" id="UP001470752">
    <property type="component" value="Unassembled WGS sequence"/>
</dbReference>
<name>A0ABV1CU67_9FIRM</name>
<evidence type="ECO:0000313" key="5">
    <source>
        <dbReference type="Proteomes" id="UP001470752"/>
    </source>
</evidence>
<dbReference type="InterPro" id="IPR056798">
    <property type="entry name" value="ADH_Fe_C"/>
</dbReference>
<keyword evidence="5" id="KW-1185">Reference proteome</keyword>